<dbReference type="Gene3D" id="2.60.40.1180">
    <property type="entry name" value="Golgi alpha-mannosidase II"/>
    <property type="match status" value="1"/>
</dbReference>
<accession>C9KLB1</accession>
<dbReference type="GO" id="GO:0008788">
    <property type="term" value="F:alpha,alpha-phosphotrehalase activity"/>
    <property type="evidence" value="ECO:0007669"/>
    <property type="project" value="UniProtKB-UniRule"/>
</dbReference>
<dbReference type="InterPro" id="IPR012769">
    <property type="entry name" value="Trehalose_TreC"/>
</dbReference>
<dbReference type="FunFam" id="3.20.20.80:FF:000064">
    <property type="entry name" value="Oligo-1,6-glucosidase"/>
    <property type="match status" value="1"/>
</dbReference>
<dbReference type="SMART" id="SM00642">
    <property type="entry name" value="Aamy"/>
    <property type="match status" value="1"/>
</dbReference>
<evidence type="ECO:0000259" key="5">
    <source>
        <dbReference type="SMART" id="SM00642"/>
    </source>
</evidence>
<feature type="domain" description="Glycosyl hydrolase family 13 catalytic" evidence="5">
    <location>
        <begin position="10"/>
        <end position="408"/>
    </location>
</feature>
<dbReference type="NCBIfam" id="TIGR02403">
    <property type="entry name" value="trehalose_treC"/>
    <property type="match status" value="1"/>
</dbReference>
<keyword evidence="2 6" id="KW-0378">Hydrolase</keyword>
<keyword evidence="3 6" id="KW-0326">Glycosidase</keyword>
<dbReference type="SUPFAM" id="SSF51445">
    <property type="entry name" value="(Trans)glycosidases"/>
    <property type="match status" value="1"/>
</dbReference>
<dbReference type="AlphaFoldDB" id="C9KLB1"/>
<gene>
    <name evidence="6" type="primary">treC</name>
    <name evidence="6" type="ORF">MITSMUL_04010</name>
</gene>
<dbReference type="Pfam" id="PF00128">
    <property type="entry name" value="Alpha-amylase"/>
    <property type="match status" value="1"/>
</dbReference>
<dbReference type="GeneID" id="93481116"/>
<evidence type="ECO:0000256" key="1">
    <source>
        <dbReference type="ARBA" id="ARBA00008061"/>
    </source>
</evidence>
<keyword evidence="7" id="KW-1185">Reference proteome</keyword>
<proteinExistence type="inferred from homology"/>
<dbReference type="CAZy" id="GH13">
    <property type="family name" value="Glycoside Hydrolase Family 13"/>
</dbReference>
<reference evidence="6" key="1">
    <citation type="submission" date="2009-09" db="EMBL/GenBank/DDBJ databases">
        <authorList>
            <person name="Weinstock G."/>
            <person name="Sodergren E."/>
            <person name="Clifton S."/>
            <person name="Fulton L."/>
            <person name="Fulton B."/>
            <person name="Courtney L."/>
            <person name="Fronick C."/>
            <person name="Harrison M."/>
            <person name="Strong C."/>
            <person name="Farmer C."/>
            <person name="Delahaunty K."/>
            <person name="Markovic C."/>
            <person name="Hall O."/>
            <person name="Minx P."/>
            <person name="Tomlinson C."/>
            <person name="Mitreva M."/>
            <person name="Nelson J."/>
            <person name="Hou S."/>
            <person name="Wollam A."/>
            <person name="Pepin K.H."/>
            <person name="Johnson M."/>
            <person name="Bhonagiri V."/>
            <person name="Nash W.E."/>
            <person name="Warren W."/>
            <person name="Chinwalla A."/>
            <person name="Mardis E.R."/>
            <person name="Wilson R.K."/>
        </authorList>
    </citation>
    <scope>NUCLEOTIDE SEQUENCE [LARGE SCALE GENOMIC DNA]</scope>
    <source>
        <strain evidence="6">DSM 20544</strain>
    </source>
</reference>
<dbReference type="eggNOG" id="COG0366">
    <property type="taxonomic scope" value="Bacteria"/>
</dbReference>
<dbReference type="STRING" id="500635.MITSMUL_04010"/>
<evidence type="ECO:0000313" key="7">
    <source>
        <dbReference type="Proteomes" id="UP000003671"/>
    </source>
</evidence>
<dbReference type="PATRIC" id="fig|500635.8.peg.406"/>
<evidence type="ECO:0000256" key="2">
    <source>
        <dbReference type="ARBA" id="ARBA00022801"/>
    </source>
</evidence>
<dbReference type="RefSeq" id="WP_005840378.1">
    <property type="nucleotide sequence ID" value="NZ_GG697141.2"/>
</dbReference>
<protein>
    <recommendedName>
        <fullName evidence="4">Alpha,alpha-phosphotrehalase</fullName>
        <ecNumber evidence="4">3.2.1.93</ecNumber>
    </recommendedName>
</protein>
<dbReference type="CDD" id="cd11333">
    <property type="entry name" value="AmyAc_SI_OligoGlu_DGase"/>
    <property type="match status" value="1"/>
</dbReference>
<evidence type="ECO:0000313" key="6">
    <source>
        <dbReference type="EMBL" id="EEX69389.1"/>
    </source>
</evidence>
<dbReference type="GO" id="GO:0004556">
    <property type="term" value="F:alpha-amylase activity"/>
    <property type="evidence" value="ECO:0007669"/>
    <property type="project" value="TreeGrafter"/>
</dbReference>
<sequence>MNVADKVVYQIYPKSFQDSNGGGWGDLNGIRNRLDYLADLGVDFLWLTPFFPSPQRDNGYDVADYRAVDPRFGTMEDLEALIAEAAAHGIGLMFDMVFNHTSTAHEWFQKALKGDEKYMKYYIFREGAPDAPPTNWQSKFGGSAWKYVPELGKWYLHLFDVTQADLNWENPEVREELKAILRFWKEKGIKGFRFDVVNLISKGDFVDDAEGDGRRFYTDGPHVHEYLKELVHDSGIEGMVTVGEMSSTTIANCIRYTNPHEHELSMTFSFHHLKADYKNGDKWSLMAPDIHKLKEIFASWQEGMAAGGGWNAVFWCNHDQPRIVSRFGDTDCYWKESAKMLAAAIHLMRGTPYIYQGEEIGMTNADFADIADYRDVESINYHGILRESGLSEVETMKVIEARSRDNGRTPMQWTAGESAGFTSGTPWLGVNRNHTSINVECEQQDTDSILAFYRELIALRKKHRIIAEGSIHFLARENDDVLAYERELAGEHLLVLCNFRPTDVPMPELPAVGAKAGEKLIGNYPGIKEMLRPYEVIALCYKV</sequence>
<dbReference type="HOGENOM" id="CLU_006462_1_2_9"/>
<comment type="caution">
    <text evidence="6">The sequence shown here is derived from an EMBL/GenBank/DDBJ whole genome shotgun (WGS) entry which is preliminary data.</text>
</comment>
<dbReference type="GO" id="GO:0005737">
    <property type="term" value="C:cytoplasm"/>
    <property type="evidence" value="ECO:0007669"/>
    <property type="project" value="UniProtKB-UniRule"/>
</dbReference>
<evidence type="ECO:0000256" key="3">
    <source>
        <dbReference type="ARBA" id="ARBA00023295"/>
    </source>
</evidence>
<dbReference type="PANTHER" id="PTHR10357">
    <property type="entry name" value="ALPHA-AMYLASE FAMILY MEMBER"/>
    <property type="match status" value="1"/>
</dbReference>
<dbReference type="GO" id="GO:0005993">
    <property type="term" value="P:trehalose catabolic process"/>
    <property type="evidence" value="ECO:0007669"/>
    <property type="project" value="InterPro"/>
</dbReference>
<dbReference type="InterPro" id="IPR013780">
    <property type="entry name" value="Glyco_hydro_b"/>
</dbReference>
<dbReference type="NCBIfam" id="NF008183">
    <property type="entry name" value="PRK10933.1"/>
    <property type="match status" value="1"/>
</dbReference>
<dbReference type="InterPro" id="IPR045857">
    <property type="entry name" value="O16G_dom_2"/>
</dbReference>
<dbReference type="PANTHER" id="PTHR10357:SF217">
    <property type="entry name" value="TREHALOSE-6-PHOSPHATE HYDROLASE"/>
    <property type="match status" value="1"/>
</dbReference>
<dbReference type="EC" id="3.2.1.93" evidence="4"/>
<dbReference type="InterPro" id="IPR017853">
    <property type="entry name" value="GH"/>
</dbReference>
<comment type="similarity">
    <text evidence="1">Belongs to the glycosyl hydrolase 13 family.</text>
</comment>
<dbReference type="Gene3D" id="3.90.400.10">
    <property type="entry name" value="Oligo-1,6-glucosidase, Domain 2"/>
    <property type="match status" value="1"/>
</dbReference>
<name>C9KLB1_9FIRM</name>
<dbReference type="EMBL" id="ABWK02000010">
    <property type="protein sequence ID" value="EEX69389.1"/>
    <property type="molecule type" value="Genomic_DNA"/>
</dbReference>
<dbReference type="SUPFAM" id="SSF51011">
    <property type="entry name" value="Glycosyl hydrolase domain"/>
    <property type="match status" value="1"/>
</dbReference>
<dbReference type="InterPro" id="IPR006047">
    <property type="entry name" value="GH13_cat_dom"/>
</dbReference>
<dbReference type="Proteomes" id="UP000003671">
    <property type="component" value="Unassembled WGS sequence"/>
</dbReference>
<organism evidence="6 7">
    <name type="scientific">Mitsuokella multacida DSM 20544</name>
    <dbReference type="NCBI Taxonomy" id="500635"/>
    <lineage>
        <taxon>Bacteria</taxon>
        <taxon>Bacillati</taxon>
        <taxon>Bacillota</taxon>
        <taxon>Negativicutes</taxon>
        <taxon>Selenomonadales</taxon>
        <taxon>Selenomonadaceae</taxon>
        <taxon>Mitsuokella</taxon>
    </lineage>
</organism>
<evidence type="ECO:0000256" key="4">
    <source>
        <dbReference type="NCBIfam" id="TIGR02403"/>
    </source>
</evidence>
<dbReference type="Gene3D" id="3.20.20.80">
    <property type="entry name" value="Glycosidases"/>
    <property type="match status" value="1"/>
</dbReference>
<dbReference type="FunFam" id="3.90.400.10:FF:000002">
    <property type="entry name" value="Sucrose isomerase"/>
    <property type="match status" value="1"/>
</dbReference>